<dbReference type="AlphaFoldDB" id="A0A225AKS8"/>
<dbReference type="InterPro" id="IPR004255">
    <property type="entry name" value="O-acyltransferase_WSD1_N"/>
</dbReference>
<evidence type="ECO:0000313" key="4">
    <source>
        <dbReference type="Proteomes" id="UP000214365"/>
    </source>
</evidence>
<protein>
    <recommendedName>
        <fullName evidence="2">O-acyltransferase WSD1-like N-terminal domain-containing protein</fullName>
    </recommendedName>
</protein>
<accession>A0A225AKS8</accession>
<feature type="region of interest" description="Disordered" evidence="1">
    <location>
        <begin position="186"/>
        <end position="205"/>
    </location>
</feature>
<proteinExistence type="predicted"/>
<dbReference type="GeneID" id="31002525"/>
<name>A0A225AKS8_TALAT</name>
<evidence type="ECO:0000256" key="1">
    <source>
        <dbReference type="SAM" id="MobiDB-lite"/>
    </source>
</evidence>
<dbReference type="Gene3D" id="3.30.559.10">
    <property type="entry name" value="Chloramphenicol acetyltransferase-like domain"/>
    <property type="match status" value="1"/>
</dbReference>
<comment type="caution">
    <text evidence="3">The sequence shown here is derived from an EMBL/GenBank/DDBJ whole genome shotgun (WGS) entry which is preliminary data.</text>
</comment>
<dbReference type="InterPro" id="IPR023213">
    <property type="entry name" value="CAT-like_dom_sf"/>
</dbReference>
<organism evidence="3 4">
    <name type="scientific">Talaromyces atroroseus</name>
    <dbReference type="NCBI Taxonomy" id="1441469"/>
    <lineage>
        <taxon>Eukaryota</taxon>
        <taxon>Fungi</taxon>
        <taxon>Dikarya</taxon>
        <taxon>Ascomycota</taxon>
        <taxon>Pezizomycotina</taxon>
        <taxon>Eurotiomycetes</taxon>
        <taxon>Eurotiomycetidae</taxon>
        <taxon>Eurotiales</taxon>
        <taxon>Trichocomaceae</taxon>
        <taxon>Talaromyces</taxon>
        <taxon>Talaromyces sect. Trachyspermi</taxon>
    </lineage>
</organism>
<dbReference type="STRING" id="1441469.A0A225AKS8"/>
<dbReference type="RefSeq" id="XP_020122292.1">
    <property type="nucleotide sequence ID" value="XM_020264849.1"/>
</dbReference>
<dbReference type="Pfam" id="PF03007">
    <property type="entry name" value="WS_DGAT_cat"/>
    <property type="match status" value="1"/>
</dbReference>
<dbReference type="OrthoDB" id="2150604at2759"/>
<sequence>MSQRLDDKAQGKQNLGDMPSRFIHVQPAERYQTQFYVVSRLGIQSNVIIAATYTSTNGKLSLDKETLYPALKQVVQKYPELGMVSFARPSERKTSQHRRWSGFLRQVNLDDHVKFVEISTEKEREGLRSTIESYHGLWFDDISERPPWSLFVVNGRHAIFVFHHYITDGRGATYVLGSLLEALNNTTPSEQTENHTSPSPSPIAPLTLDVPGFPEKDPVKRARAKLSILWAIWITLKACFIQLSSRVVGRGLFFHDAKPRMFDRLDLDNPQREKFSRTKVESCRLDSELMARCIKACRKHHTSFTSLLHTLLKVTLATDLYPASRYGNSQTVIDLRPYLIPEPRERVMSGCLSVFATFERLSRFREAGAATTTTTAITSTEKSVDIIWDLARKHKSQLNNDLNHTQLWRKVWQSIELLPEEDEGFLDQFLFGYRMLQQNVFYVSNLGVFDPAQFGGDTPGAKWTISNMEFSAGGVKAGYGANLTVNVVAVAGGDTVLYFGSEDGALRDGLVSTLVKNVRARLEAIL</sequence>
<dbReference type="GO" id="GO:0008080">
    <property type="term" value="F:N-acetyltransferase activity"/>
    <property type="evidence" value="ECO:0007669"/>
    <property type="project" value="TreeGrafter"/>
</dbReference>
<dbReference type="PANTHER" id="PTHR28037">
    <property type="entry name" value="ALCOHOL O-ACETYLTRANSFERASE 1-RELATED"/>
    <property type="match status" value="1"/>
</dbReference>
<dbReference type="InterPro" id="IPR052058">
    <property type="entry name" value="Alcohol_O-acetyltransferase"/>
</dbReference>
<dbReference type="SUPFAM" id="SSF52777">
    <property type="entry name" value="CoA-dependent acyltransferases"/>
    <property type="match status" value="2"/>
</dbReference>
<gene>
    <name evidence="3" type="ORF">UA08_02770</name>
</gene>
<evidence type="ECO:0000313" key="3">
    <source>
        <dbReference type="EMBL" id="OKL62171.1"/>
    </source>
</evidence>
<dbReference type="Proteomes" id="UP000214365">
    <property type="component" value="Unassembled WGS sequence"/>
</dbReference>
<reference evidence="3 4" key="1">
    <citation type="submission" date="2015-06" db="EMBL/GenBank/DDBJ databases">
        <title>Talaromyces atroroseus IBT 11181 draft genome.</title>
        <authorList>
            <person name="Rasmussen K.B."/>
            <person name="Rasmussen S."/>
            <person name="Petersen B."/>
            <person name="Sicheritz-Ponten T."/>
            <person name="Mortensen U.H."/>
            <person name="Thrane U."/>
        </authorList>
    </citation>
    <scope>NUCLEOTIDE SEQUENCE [LARGE SCALE GENOMIC DNA]</scope>
    <source>
        <strain evidence="3 4">IBT 11181</strain>
    </source>
</reference>
<dbReference type="EMBL" id="LFMY01000003">
    <property type="protein sequence ID" value="OKL62171.1"/>
    <property type="molecule type" value="Genomic_DNA"/>
</dbReference>
<evidence type="ECO:0000259" key="2">
    <source>
        <dbReference type="Pfam" id="PF03007"/>
    </source>
</evidence>
<feature type="compositionally biased region" description="Polar residues" evidence="1">
    <location>
        <begin position="186"/>
        <end position="198"/>
    </location>
</feature>
<keyword evidence="4" id="KW-1185">Reference proteome</keyword>
<feature type="domain" description="O-acyltransferase WSD1-like N-terminal" evidence="2">
    <location>
        <begin position="55"/>
        <end position="198"/>
    </location>
</feature>
<dbReference type="GO" id="GO:0045017">
    <property type="term" value="P:glycerolipid biosynthetic process"/>
    <property type="evidence" value="ECO:0007669"/>
    <property type="project" value="InterPro"/>
</dbReference>
<dbReference type="GO" id="GO:0004144">
    <property type="term" value="F:diacylglycerol O-acyltransferase activity"/>
    <property type="evidence" value="ECO:0007669"/>
    <property type="project" value="InterPro"/>
</dbReference>
<dbReference type="PANTHER" id="PTHR28037:SF1">
    <property type="entry name" value="ALCOHOL O-ACETYLTRANSFERASE 1-RELATED"/>
    <property type="match status" value="1"/>
</dbReference>